<feature type="region of interest" description="Disordered" evidence="1">
    <location>
        <begin position="1"/>
        <end position="20"/>
    </location>
</feature>
<evidence type="ECO:0000256" key="1">
    <source>
        <dbReference type="SAM" id="MobiDB-lite"/>
    </source>
</evidence>
<dbReference type="Gene3D" id="3.90.190.10">
    <property type="entry name" value="Protein tyrosine phosphatase superfamily"/>
    <property type="match status" value="1"/>
</dbReference>
<dbReference type="RefSeq" id="WP_229926537.1">
    <property type="nucleotide sequence ID" value="NZ_BNCB01000003.1"/>
</dbReference>
<evidence type="ECO:0000313" key="2">
    <source>
        <dbReference type="EMBL" id="GHI50283.1"/>
    </source>
</evidence>
<dbReference type="EMBL" id="BNEA01000001">
    <property type="protein sequence ID" value="GHI50283.1"/>
    <property type="molecule type" value="Genomic_DNA"/>
</dbReference>
<organism evidence="2 3">
    <name type="scientific">Streptomyces rubradiris</name>
    <name type="common">Streptomyces achromogenes subsp. rubradiris</name>
    <dbReference type="NCBI Taxonomy" id="285531"/>
    <lineage>
        <taxon>Bacteria</taxon>
        <taxon>Bacillati</taxon>
        <taxon>Actinomycetota</taxon>
        <taxon>Actinomycetes</taxon>
        <taxon>Kitasatosporales</taxon>
        <taxon>Streptomycetaceae</taxon>
        <taxon>Streptomyces</taxon>
    </lineage>
</organism>
<dbReference type="InterPro" id="IPR026893">
    <property type="entry name" value="Tyr/Ser_Pase_IphP-type"/>
</dbReference>
<keyword evidence="3" id="KW-1185">Reference proteome</keyword>
<dbReference type="InterPro" id="IPR029021">
    <property type="entry name" value="Prot-tyrosine_phosphatase-like"/>
</dbReference>
<gene>
    <name evidence="2" type="ORF">Srubr_01290</name>
</gene>
<dbReference type="Proteomes" id="UP000646738">
    <property type="component" value="Unassembled WGS sequence"/>
</dbReference>
<dbReference type="Pfam" id="PF13350">
    <property type="entry name" value="Y_phosphatase3"/>
    <property type="match status" value="1"/>
</dbReference>
<evidence type="ECO:0000313" key="3">
    <source>
        <dbReference type="Proteomes" id="UP000646738"/>
    </source>
</evidence>
<sequence length="101" mass="10550">MSLEGPGLRTVLDHRIPPEVDSDGADILCPGLLPTSHSITDSGPYARTKDAVSCADASGDGLPLLHHCTSGKDRTGWAACLDPVDRHRPAFPAAAHGTEEP</sequence>
<evidence type="ECO:0008006" key="4">
    <source>
        <dbReference type="Google" id="ProtNLM"/>
    </source>
</evidence>
<comment type="caution">
    <text evidence="2">The sequence shown here is derived from an EMBL/GenBank/DDBJ whole genome shotgun (WGS) entry which is preliminary data.</text>
</comment>
<dbReference type="SUPFAM" id="SSF52799">
    <property type="entry name" value="(Phosphotyrosine protein) phosphatases II"/>
    <property type="match status" value="1"/>
</dbReference>
<accession>A0ABQ3R356</accession>
<protein>
    <recommendedName>
        <fullName evidence="4">Tyrosine phosphatase family protein</fullName>
    </recommendedName>
</protein>
<name>A0ABQ3R356_STRRR</name>
<proteinExistence type="predicted"/>
<reference evidence="3" key="1">
    <citation type="submission" date="2023-07" db="EMBL/GenBank/DDBJ databases">
        <title>Whole genome shotgun sequence of Streptomyces achromogenes subsp. rubradiris NBRC 14000.</title>
        <authorList>
            <person name="Komaki H."/>
            <person name="Tamura T."/>
        </authorList>
    </citation>
    <scope>NUCLEOTIDE SEQUENCE [LARGE SCALE GENOMIC DNA]</scope>
    <source>
        <strain evidence="3">NBRC 14000</strain>
    </source>
</reference>